<sequence>MINTDFQPMPGTANPHIQTLLPRLVRRRVNLNPVWQRLALPDEDFVDLAWSETPETAVHKPRLVIFHGLEGNFYSPYAHGLLEACQQRGWLGVVMHFRGCSGEPNLAPRAYHSGETQDARFFLNWLKERFGSAPTAAVGYSLGGNMLACYLAEEGEKAPLQAAVVVSAPLMLAPCSRRLETGTSRLYHHYLLSQLKQSVLRKQKRYPQLVSLTEKELKGIRSLEAFDDAITAPLHGFSNAQDYYYQCSALPMLPNIKTPLLIVHAKDDPFMSAEVIPDLKSLPGNIEYQLTEHGGHVGFVGGTWKKPEMWLEKRIPQWLSPYLENAA</sequence>
<feature type="active site" description="Charge relay system" evidence="4">
    <location>
        <position position="141"/>
    </location>
</feature>
<evidence type="ECO:0000256" key="4">
    <source>
        <dbReference type="PIRSR" id="PIRSR005211-1"/>
    </source>
</evidence>
<dbReference type="RefSeq" id="WP_111739013.1">
    <property type="nucleotide sequence ID" value="NZ_LR698987.1"/>
</dbReference>
<evidence type="ECO:0000313" key="7">
    <source>
        <dbReference type="Proteomes" id="UP000249005"/>
    </source>
</evidence>
<gene>
    <name evidence="6" type="ORF">NCTC12151_00335</name>
</gene>
<evidence type="ECO:0000256" key="3">
    <source>
        <dbReference type="ARBA" id="ARBA00022801"/>
    </source>
</evidence>
<keyword evidence="2" id="KW-0719">Serine esterase</keyword>
<dbReference type="GO" id="GO:0034338">
    <property type="term" value="F:short-chain carboxylesterase activity"/>
    <property type="evidence" value="ECO:0007669"/>
    <property type="project" value="TreeGrafter"/>
</dbReference>
<dbReference type="InterPro" id="IPR012020">
    <property type="entry name" value="ABHD4"/>
</dbReference>
<evidence type="ECO:0000256" key="2">
    <source>
        <dbReference type="ARBA" id="ARBA00022487"/>
    </source>
</evidence>
<dbReference type="Proteomes" id="UP000249005">
    <property type="component" value="Chromosome 1"/>
</dbReference>
<dbReference type="Pfam" id="PF00561">
    <property type="entry name" value="Abhydrolase_1"/>
    <property type="match status" value="1"/>
</dbReference>
<dbReference type="PANTHER" id="PTHR10794">
    <property type="entry name" value="ABHYDROLASE DOMAIN-CONTAINING PROTEIN"/>
    <property type="match status" value="1"/>
</dbReference>
<dbReference type="EMBL" id="LS483470">
    <property type="protein sequence ID" value="SQI35067.1"/>
    <property type="molecule type" value="Genomic_DNA"/>
</dbReference>
<protein>
    <submittedName>
        <fullName evidence="6">Putative hydrolase</fullName>
    </submittedName>
</protein>
<name>A0A2X4U5D4_9GAMM</name>
<dbReference type="KEGG" id="lri:NCTC12151_00335"/>
<dbReference type="GO" id="GO:0047372">
    <property type="term" value="F:monoacylglycerol lipase activity"/>
    <property type="evidence" value="ECO:0007669"/>
    <property type="project" value="TreeGrafter"/>
</dbReference>
<feature type="domain" description="AB hydrolase-1" evidence="5">
    <location>
        <begin position="61"/>
        <end position="300"/>
    </location>
</feature>
<keyword evidence="3 6" id="KW-0378">Hydrolase</keyword>
<dbReference type="OrthoDB" id="332676at2"/>
<dbReference type="PIRSF" id="PIRSF005211">
    <property type="entry name" value="Ab_hydro_YheT"/>
    <property type="match status" value="1"/>
</dbReference>
<dbReference type="PANTHER" id="PTHR10794:SF94">
    <property type="entry name" value="ESTERASE YHET-RELATED"/>
    <property type="match status" value="1"/>
</dbReference>
<dbReference type="InterPro" id="IPR029058">
    <property type="entry name" value="AB_hydrolase_fold"/>
</dbReference>
<dbReference type="InterPro" id="IPR050960">
    <property type="entry name" value="AB_hydrolase_4_sf"/>
</dbReference>
<dbReference type="InterPro" id="IPR000952">
    <property type="entry name" value="AB_hydrolase_4_CS"/>
</dbReference>
<feature type="active site" description="Charge relay system" evidence="4">
    <location>
        <position position="268"/>
    </location>
</feature>
<dbReference type="PROSITE" id="PS01133">
    <property type="entry name" value="UPF0017"/>
    <property type="match status" value="1"/>
</dbReference>
<keyword evidence="7" id="KW-1185">Reference proteome</keyword>
<evidence type="ECO:0000313" key="6">
    <source>
        <dbReference type="EMBL" id="SQI35067.1"/>
    </source>
</evidence>
<dbReference type="Gene3D" id="3.40.50.1820">
    <property type="entry name" value="alpha/beta hydrolase"/>
    <property type="match status" value="1"/>
</dbReference>
<dbReference type="NCBIfam" id="NF008218">
    <property type="entry name" value="PRK10985.1"/>
    <property type="match status" value="1"/>
</dbReference>
<accession>A0A2X4U5D4</accession>
<feature type="active site" description="Charge relay system" evidence="4">
    <location>
        <position position="296"/>
    </location>
</feature>
<dbReference type="InterPro" id="IPR000073">
    <property type="entry name" value="AB_hydrolase_1"/>
</dbReference>
<comment type="similarity">
    <text evidence="1">Belongs to the AB hydrolase superfamily. AB hydrolase 4 family.</text>
</comment>
<evidence type="ECO:0000259" key="5">
    <source>
        <dbReference type="Pfam" id="PF00561"/>
    </source>
</evidence>
<organism evidence="6 7">
    <name type="scientific">Leminorella richardii</name>
    <dbReference type="NCBI Taxonomy" id="158841"/>
    <lineage>
        <taxon>Bacteria</taxon>
        <taxon>Pseudomonadati</taxon>
        <taxon>Pseudomonadota</taxon>
        <taxon>Gammaproteobacteria</taxon>
        <taxon>Enterobacterales</taxon>
        <taxon>Budviciaceae</taxon>
        <taxon>Leminorella</taxon>
    </lineage>
</organism>
<dbReference type="AlphaFoldDB" id="A0A2X4U5D4"/>
<evidence type="ECO:0000256" key="1">
    <source>
        <dbReference type="ARBA" id="ARBA00010884"/>
    </source>
</evidence>
<dbReference type="FunFam" id="3.40.50.1820:FF:000080">
    <property type="entry name" value="Alpha/beta hydrolase"/>
    <property type="match status" value="1"/>
</dbReference>
<proteinExistence type="inferred from homology"/>
<reference evidence="6 7" key="1">
    <citation type="submission" date="2018-06" db="EMBL/GenBank/DDBJ databases">
        <authorList>
            <consortium name="Pathogen Informatics"/>
            <person name="Doyle S."/>
        </authorList>
    </citation>
    <scope>NUCLEOTIDE SEQUENCE [LARGE SCALE GENOMIC DNA]</scope>
    <source>
        <strain evidence="6 7">NCTC12151</strain>
    </source>
</reference>
<dbReference type="SUPFAM" id="SSF53474">
    <property type="entry name" value="alpha/beta-Hydrolases"/>
    <property type="match status" value="1"/>
</dbReference>